<organism evidence="2 3">
    <name type="scientific">Cryptosporangium phraense</name>
    <dbReference type="NCBI Taxonomy" id="2593070"/>
    <lineage>
        <taxon>Bacteria</taxon>
        <taxon>Bacillati</taxon>
        <taxon>Actinomycetota</taxon>
        <taxon>Actinomycetes</taxon>
        <taxon>Cryptosporangiales</taxon>
        <taxon>Cryptosporangiaceae</taxon>
        <taxon>Cryptosporangium</taxon>
    </lineage>
</organism>
<evidence type="ECO:0000313" key="3">
    <source>
        <dbReference type="Proteomes" id="UP000317982"/>
    </source>
</evidence>
<evidence type="ECO:0000256" key="1">
    <source>
        <dbReference type="SAM" id="MobiDB-lite"/>
    </source>
</evidence>
<sequence>MTAADVRQHLSDLDEIDTTPRPGRPAAAPTPAPGPDAMPTVGGWEAPAPVDEIDRIPLPGSTGRYPAPLWAFVDAVAESRQVPRDMVFLLVLSILSTASGGRWRARIRPDWTESLALMTVSAMPSGSLKSPTVKAVAAPLFELERELVEEYAPLVSEKQAAKDFRLAEVERLKRRAGRGDTDETALLDAVRAADEITVPAVPRLVADDVTPEMLAILMCEQGGRMGVLSSEGGLFATLAGRYSSGVPNLDLVLKAWSGDPHRVDRTTRAPIMLNEPFLSIGVTVQPEIIEGLADTRLFRGSGLLARFFFALPKPLLGHRNLEPDPVPAAVADGYGQRIRALARTARRRDGITELPLTVAAQEALHAFRVDHEPRLDPEGGALAEITDWGSKLPGQLARVAALFELFTDPDADAIGDTAMRGALELAPYLTGQALAAFDAINGRRARAARPRAVLTWIRRKNLGEFTVRQARRDLGGQDWATSVDTIRDVLDELEDHGWIRLETPTDQPARAGRPPSARYRVNPATHRTAPVLSFTSTPPSPQHPHTAAG</sequence>
<keyword evidence="3" id="KW-1185">Reference proteome</keyword>
<feature type="compositionally biased region" description="Basic and acidic residues" evidence="1">
    <location>
        <begin position="1"/>
        <end position="12"/>
    </location>
</feature>
<gene>
    <name evidence="2" type="ORF">FL583_17065</name>
</gene>
<dbReference type="AlphaFoldDB" id="A0A545AR01"/>
<evidence type="ECO:0000313" key="2">
    <source>
        <dbReference type="EMBL" id="TQS43747.1"/>
    </source>
</evidence>
<feature type="region of interest" description="Disordered" evidence="1">
    <location>
        <begin position="500"/>
        <end position="549"/>
    </location>
</feature>
<dbReference type="InParanoid" id="A0A545AR01"/>
<dbReference type="RefSeq" id="WP_142705660.1">
    <property type="nucleotide sequence ID" value="NZ_VIRS01000011.1"/>
</dbReference>
<dbReference type="Proteomes" id="UP000317982">
    <property type="component" value="Unassembled WGS sequence"/>
</dbReference>
<name>A0A545AR01_9ACTN</name>
<dbReference type="InterPro" id="IPR025048">
    <property type="entry name" value="DUF3987"/>
</dbReference>
<accession>A0A545AR01</accession>
<dbReference type="EMBL" id="VIRS01000011">
    <property type="protein sequence ID" value="TQS43747.1"/>
    <property type="molecule type" value="Genomic_DNA"/>
</dbReference>
<feature type="region of interest" description="Disordered" evidence="1">
    <location>
        <begin position="1"/>
        <end position="42"/>
    </location>
</feature>
<protein>
    <submittedName>
        <fullName evidence="2">DUF3987 domain-containing protein</fullName>
    </submittedName>
</protein>
<reference evidence="2 3" key="1">
    <citation type="submission" date="2019-07" db="EMBL/GenBank/DDBJ databases">
        <title>Cryptosporangium phraense sp. nov., isolated from plant litter.</title>
        <authorList>
            <person name="Suriyachadkun C."/>
        </authorList>
    </citation>
    <scope>NUCLEOTIDE SEQUENCE [LARGE SCALE GENOMIC DNA]</scope>
    <source>
        <strain evidence="2 3">A-T 5661</strain>
    </source>
</reference>
<dbReference type="Pfam" id="PF13148">
    <property type="entry name" value="DUF3987"/>
    <property type="match status" value="1"/>
</dbReference>
<dbReference type="OrthoDB" id="5150132at2"/>
<proteinExistence type="predicted"/>
<comment type="caution">
    <text evidence="2">The sequence shown here is derived from an EMBL/GenBank/DDBJ whole genome shotgun (WGS) entry which is preliminary data.</text>
</comment>